<keyword evidence="1" id="KW-0732">Signal</keyword>
<dbReference type="PROSITE" id="PS51257">
    <property type="entry name" value="PROKAR_LIPOPROTEIN"/>
    <property type="match status" value="1"/>
</dbReference>
<keyword evidence="3" id="KW-1185">Reference proteome</keyword>
<evidence type="ECO:0000313" key="3">
    <source>
        <dbReference type="Proteomes" id="UP001356704"/>
    </source>
</evidence>
<evidence type="ECO:0000313" key="2">
    <source>
        <dbReference type="EMBL" id="MEF3078106.1"/>
    </source>
</evidence>
<dbReference type="EMBL" id="JAZHOU010000001">
    <property type="protein sequence ID" value="MEF3078106.1"/>
    <property type="molecule type" value="Genomic_DNA"/>
</dbReference>
<sequence length="138" mass="15849">MKKIVFILLAMVSFMSCKDNTKTEPTLEENRAKSYDQNDGYITIKGEFVFDADQNAAVFESPNGTIYSVVVDDNMHQLNKEVQPFKEHKYTSVPVTVRVKKIKNTNPNIKWEQALEIKEVLKVEKPNPNKEDVIKLSN</sequence>
<name>A0ABU7W2B6_9FLAO</name>
<dbReference type="Proteomes" id="UP001356704">
    <property type="component" value="Unassembled WGS sequence"/>
</dbReference>
<gene>
    <name evidence="2" type="ORF">V1468_03730</name>
</gene>
<feature type="signal peptide" evidence="1">
    <location>
        <begin position="1"/>
        <end position="18"/>
    </location>
</feature>
<accession>A0ABU7W2B6</accession>
<organism evidence="2 3">
    <name type="scientific">Winogradskyella poriferorum</name>
    <dbReference type="NCBI Taxonomy" id="307627"/>
    <lineage>
        <taxon>Bacteria</taxon>
        <taxon>Pseudomonadati</taxon>
        <taxon>Bacteroidota</taxon>
        <taxon>Flavobacteriia</taxon>
        <taxon>Flavobacteriales</taxon>
        <taxon>Flavobacteriaceae</taxon>
        <taxon>Winogradskyella</taxon>
    </lineage>
</organism>
<reference evidence="2 3" key="1">
    <citation type="submission" date="2024-02" db="EMBL/GenBank/DDBJ databases">
        <title>Winogradskyella poriferorum JCM 12885.</title>
        <authorList>
            <person name="Zhang D.-F."/>
            <person name="Fu Z.-Y."/>
        </authorList>
    </citation>
    <scope>NUCLEOTIDE SEQUENCE [LARGE SCALE GENOMIC DNA]</scope>
    <source>
        <strain evidence="2 3">JCM 12885</strain>
    </source>
</reference>
<comment type="caution">
    <text evidence="2">The sequence shown here is derived from an EMBL/GenBank/DDBJ whole genome shotgun (WGS) entry which is preliminary data.</text>
</comment>
<proteinExistence type="predicted"/>
<evidence type="ECO:0000256" key="1">
    <source>
        <dbReference type="SAM" id="SignalP"/>
    </source>
</evidence>
<evidence type="ECO:0008006" key="4">
    <source>
        <dbReference type="Google" id="ProtNLM"/>
    </source>
</evidence>
<dbReference type="RefSeq" id="WP_331808907.1">
    <property type="nucleotide sequence ID" value="NZ_JAZHOU010000001.1"/>
</dbReference>
<protein>
    <recommendedName>
        <fullName evidence="4">Lipoprotein</fullName>
    </recommendedName>
</protein>
<feature type="chain" id="PRO_5047456564" description="Lipoprotein" evidence="1">
    <location>
        <begin position="19"/>
        <end position="138"/>
    </location>
</feature>